<accession>D0LSF0</accession>
<feature type="signal peptide" evidence="1">
    <location>
        <begin position="1"/>
        <end position="30"/>
    </location>
</feature>
<evidence type="ECO:0000256" key="1">
    <source>
        <dbReference type="SAM" id="SignalP"/>
    </source>
</evidence>
<protein>
    <recommendedName>
        <fullName evidence="4">Lipoprotein</fullName>
    </recommendedName>
</protein>
<feature type="chain" id="PRO_5003010859" description="Lipoprotein" evidence="1">
    <location>
        <begin position="31"/>
        <end position="277"/>
    </location>
</feature>
<keyword evidence="1" id="KW-0732">Signal</keyword>
<name>D0LSF0_HALO1</name>
<dbReference type="Proteomes" id="UP000001880">
    <property type="component" value="Chromosome"/>
</dbReference>
<evidence type="ECO:0000313" key="2">
    <source>
        <dbReference type="EMBL" id="ACY15649.1"/>
    </source>
</evidence>
<evidence type="ECO:0000313" key="3">
    <source>
        <dbReference type="Proteomes" id="UP000001880"/>
    </source>
</evidence>
<dbReference type="RefSeq" id="WP_012828249.1">
    <property type="nucleotide sequence ID" value="NC_013440.1"/>
</dbReference>
<reference evidence="2 3" key="1">
    <citation type="journal article" date="2010" name="Stand. Genomic Sci.">
        <title>Complete genome sequence of Haliangium ochraceum type strain (SMP-2).</title>
        <authorList>
            <consortium name="US DOE Joint Genome Institute (JGI-PGF)"/>
            <person name="Ivanova N."/>
            <person name="Daum C."/>
            <person name="Lang E."/>
            <person name="Abt B."/>
            <person name="Kopitz M."/>
            <person name="Saunders E."/>
            <person name="Lapidus A."/>
            <person name="Lucas S."/>
            <person name="Glavina Del Rio T."/>
            <person name="Nolan M."/>
            <person name="Tice H."/>
            <person name="Copeland A."/>
            <person name="Cheng J.F."/>
            <person name="Chen F."/>
            <person name="Bruce D."/>
            <person name="Goodwin L."/>
            <person name="Pitluck S."/>
            <person name="Mavromatis K."/>
            <person name="Pati A."/>
            <person name="Mikhailova N."/>
            <person name="Chen A."/>
            <person name="Palaniappan K."/>
            <person name="Land M."/>
            <person name="Hauser L."/>
            <person name="Chang Y.J."/>
            <person name="Jeffries C.D."/>
            <person name="Detter J.C."/>
            <person name="Brettin T."/>
            <person name="Rohde M."/>
            <person name="Goker M."/>
            <person name="Bristow J."/>
            <person name="Markowitz V."/>
            <person name="Eisen J.A."/>
            <person name="Hugenholtz P."/>
            <person name="Kyrpides N.C."/>
            <person name="Klenk H.P."/>
        </authorList>
    </citation>
    <scope>NUCLEOTIDE SEQUENCE [LARGE SCALE GENOMIC DNA]</scope>
    <source>
        <strain evidence="3">DSM 14365 / CIP 107738 / JCM 11303 / AJ 13395 / SMP-2</strain>
    </source>
</reference>
<dbReference type="EMBL" id="CP001804">
    <property type="protein sequence ID" value="ACY15649.1"/>
    <property type="molecule type" value="Genomic_DNA"/>
</dbReference>
<organism evidence="2 3">
    <name type="scientific">Haliangium ochraceum (strain DSM 14365 / JCM 11303 / SMP-2)</name>
    <dbReference type="NCBI Taxonomy" id="502025"/>
    <lineage>
        <taxon>Bacteria</taxon>
        <taxon>Pseudomonadati</taxon>
        <taxon>Myxococcota</taxon>
        <taxon>Polyangia</taxon>
        <taxon>Haliangiales</taxon>
        <taxon>Kofleriaceae</taxon>
        <taxon>Haliangium</taxon>
    </lineage>
</organism>
<dbReference type="AlphaFoldDB" id="D0LSF0"/>
<sequence length="277" mass="28871">MPHSPKQSPRQQRAGLALALLTTLCCSACADARSRSVTATGELPDERQQIAASALALHLGAVATIAEASSSAAQQRALERALDLAPLLALVPPAADDGELPPAPAALPASARVLERCLRGTPAAATLTECELGAHVVDGTWSAQYRAAHLDLVDVFATASGRHGSLWFDARLWASERAAEWLPLMPTLLSIDGELDIGLMWSASGREHSLDLSLHIDGLALDATAPNGRAGDPAEPCIAAGVVTIDASTGAADRRRTTLWFGPSCGEIHMTQSAITQ</sequence>
<keyword evidence="3" id="KW-1185">Reference proteome</keyword>
<evidence type="ECO:0008006" key="4">
    <source>
        <dbReference type="Google" id="ProtNLM"/>
    </source>
</evidence>
<dbReference type="KEGG" id="hoh:Hoch_3147"/>
<proteinExistence type="predicted"/>
<dbReference type="HOGENOM" id="CLU_1003872_0_0_7"/>
<gene>
    <name evidence="2" type="ordered locus">Hoch_3147</name>
</gene>